<keyword evidence="1" id="KW-0489">Methyltransferase</keyword>
<dbReference type="InterPro" id="IPR001077">
    <property type="entry name" value="COMT_C"/>
</dbReference>
<dbReference type="Gene3D" id="1.10.10.10">
    <property type="entry name" value="Winged helix-like DNA-binding domain superfamily/Winged helix DNA-binding domain"/>
    <property type="match status" value="1"/>
</dbReference>
<keyword evidence="2" id="KW-0808">Transferase</keyword>
<dbReference type="GO" id="GO:0032259">
    <property type="term" value="P:methylation"/>
    <property type="evidence" value="ECO:0007669"/>
    <property type="project" value="UniProtKB-KW"/>
</dbReference>
<evidence type="ECO:0000313" key="7">
    <source>
        <dbReference type="Proteomes" id="UP000654257"/>
    </source>
</evidence>
<evidence type="ECO:0000259" key="5">
    <source>
        <dbReference type="Pfam" id="PF08100"/>
    </source>
</evidence>
<keyword evidence="7" id="KW-1185">Reference proteome</keyword>
<dbReference type="InterPro" id="IPR012967">
    <property type="entry name" value="COMT_dimerisation"/>
</dbReference>
<dbReference type="RefSeq" id="WP_188543521.1">
    <property type="nucleotide sequence ID" value="NZ_BMCU01000001.1"/>
</dbReference>
<dbReference type="Pfam" id="PF08100">
    <property type="entry name" value="Dimerisation"/>
    <property type="match status" value="1"/>
</dbReference>
<feature type="domain" description="O-methyltransferase C-terminal" evidence="4">
    <location>
        <begin position="158"/>
        <end position="322"/>
    </location>
</feature>
<organism evidence="6 7">
    <name type="scientific">Rhodococcoides trifolii</name>
    <dbReference type="NCBI Taxonomy" id="908250"/>
    <lineage>
        <taxon>Bacteria</taxon>
        <taxon>Bacillati</taxon>
        <taxon>Actinomycetota</taxon>
        <taxon>Actinomycetes</taxon>
        <taxon>Mycobacteriales</taxon>
        <taxon>Nocardiaceae</taxon>
        <taxon>Rhodococcoides</taxon>
    </lineage>
</organism>
<dbReference type="InterPro" id="IPR029063">
    <property type="entry name" value="SAM-dependent_MTases_sf"/>
</dbReference>
<evidence type="ECO:0000256" key="3">
    <source>
        <dbReference type="ARBA" id="ARBA00022691"/>
    </source>
</evidence>
<sequence length="343" mass="36400">MTIADVDTALVSELIGKADIVTPMTIRAGVRTGLFDALAAGPRDAVAVTCAIGGDRRGVQVALDHLVHEGLIDADTTGTSLTTYSLTPLGRLLTAEHHELGVRDLLDTSTLVGRNEVALTDFHHTVLTGRPASEASTGRTLWQEIDDEEGCVDAFEWDEPGFAAESVLGSDVWNDVETVVDLGGNTGSLLLALLTRYPHLRGTVLDFPVFADRARTRAVERGLGDRLRGAHGSFFDPLPVGHDVYLLSAVLADWNDDDATAILRRAAEAAGDHGLVVVAEVHLIADGTLAPTTSVAVRIEGSVTRPDRTADDVAELIRRAGLQIESSDTSAADRSLFIGRNAS</sequence>
<dbReference type="InterPro" id="IPR036390">
    <property type="entry name" value="WH_DNA-bd_sf"/>
</dbReference>
<dbReference type="SUPFAM" id="SSF46785">
    <property type="entry name" value="Winged helix' DNA-binding domain"/>
    <property type="match status" value="1"/>
</dbReference>
<dbReference type="Pfam" id="PF00891">
    <property type="entry name" value="Methyltransf_2"/>
    <property type="match status" value="1"/>
</dbReference>
<comment type="caution">
    <text evidence="6">The sequence shown here is derived from an EMBL/GenBank/DDBJ whole genome shotgun (WGS) entry which is preliminary data.</text>
</comment>
<evidence type="ECO:0008006" key="8">
    <source>
        <dbReference type="Google" id="ProtNLM"/>
    </source>
</evidence>
<dbReference type="PIRSF" id="PIRSF005739">
    <property type="entry name" value="O-mtase"/>
    <property type="match status" value="1"/>
</dbReference>
<dbReference type="Gene3D" id="1.10.287.1350">
    <property type="match status" value="1"/>
</dbReference>
<evidence type="ECO:0000256" key="1">
    <source>
        <dbReference type="ARBA" id="ARBA00022603"/>
    </source>
</evidence>
<keyword evidence="3" id="KW-0949">S-adenosyl-L-methionine</keyword>
<gene>
    <name evidence="6" type="ORF">GCM10007304_09730</name>
</gene>
<accession>A0A917FSE3</accession>
<evidence type="ECO:0000256" key="2">
    <source>
        <dbReference type="ARBA" id="ARBA00022679"/>
    </source>
</evidence>
<feature type="domain" description="O-methyltransferase dimerisation" evidence="5">
    <location>
        <begin position="21"/>
        <end position="95"/>
    </location>
</feature>
<dbReference type="CDD" id="cd02440">
    <property type="entry name" value="AdoMet_MTases"/>
    <property type="match status" value="1"/>
</dbReference>
<dbReference type="Proteomes" id="UP000654257">
    <property type="component" value="Unassembled WGS sequence"/>
</dbReference>
<dbReference type="Gene3D" id="3.40.50.150">
    <property type="entry name" value="Vaccinia Virus protein VP39"/>
    <property type="match status" value="1"/>
</dbReference>
<dbReference type="GO" id="GO:0046983">
    <property type="term" value="F:protein dimerization activity"/>
    <property type="evidence" value="ECO:0007669"/>
    <property type="project" value="InterPro"/>
</dbReference>
<dbReference type="InterPro" id="IPR036388">
    <property type="entry name" value="WH-like_DNA-bd_sf"/>
</dbReference>
<evidence type="ECO:0000259" key="4">
    <source>
        <dbReference type="Pfam" id="PF00891"/>
    </source>
</evidence>
<dbReference type="EMBL" id="BMCU01000001">
    <property type="protein sequence ID" value="GGF97850.1"/>
    <property type="molecule type" value="Genomic_DNA"/>
</dbReference>
<proteinExistence type="predicted"/>
<dbReference type="AlphaFoldDB" id="A0A917FSE3"/>
<dbReference type="PANTHER" id="PTHR43712">
    <property type="entry name" value="PUTATIVE (AFU_ORTHOLOGUE AFUA_4G14580)-RELATED"/>
    <property type="match status" value="1"/>
</dbReference>
<dbReference type="SUPFAM" id="SSF53335">
    <property type="entry name" value="S-adenosyl-L-methionine-dependent methyltransferases"/>
    <property type="match status" value="1"/>
</dbReference>
<reference evidence="6" key="1">
    <citation type="journal article" date="2014" name="Int. J. Syst. Evol. Microbiol.">
        <title>Complete genome sequence of Corynebacterium casei LMG S-19264T (=DSM 44701T), isolated from a smear-ripened cheese.</title>
        <authorList>
            <consortium name="US DOE Joint Genome Institute (JGI-PGF)"/>
            <person name="Walter F."/>
            <person name="Albersmeier A."/>
            <person name="Kalinowski J."/>
            <person name="Ruckert C."/>
        </authorList>
    </citation>
    <scope>NUCLEOTIDE SEQUENCE</scope>
    <source>
        <strain evidence="6">CCM 7905</strain>
    </source>
</reference>
<reference evidence="6" key="2">
    <citation type="submission" date="2020-09" db="EMBL/GenBank/DDBJ databases">
        <authorList>
            <person name="Sun Q."/>
            <person name="Sedlacek I."/>
        </authorList>
    </citation>
    <scope>NUCLEOTIDE SEQUENCE</scope>
    <source>
        <strain evidence="6">CCM 7905</strain>
    </source>
</reference>
<dbReference type="InterPro" id="IPR016461">
    <property type="entry name" value="COMT-like"/>
</dbReference>
<protein>
    <recommendedName>
        <fullName evidence="8">Methyltransferase</fullName>
    </recommendedName>
</protein>
<dbReference type="PANTHER" id="PTHR43712:SF2">
    <property type="entry name" value="O-METHYLTRANSFERASE CICE"/>
    <property type="match status" value="1"/>
</dbReference>
<dbReference type="GO" id="GO:0008171">
    <property type="term" value="F:O-methyltransferase activity"/>
    <property type="evidence" value="ECO:0007669"/>
    <property type="project" value="InterPro"/>
</dbReference>
<evidence type="ECO:0000313" key="6">
    <source>
        <dbReference type="EMBL" id="GGF97850.1"/>
    </source>
</evidence>
<dbReference type="PROSITE" id="PS51683">
    <property type="entry name" value="SAM_OMT_II"/>
    <property type="match status" value="1"/>
</dbReference>
<name>A0A917FSE3_9NOCA</name>